<proteinExistence type="predicted"/>
<name>A0AAN6WSQ8_9PEZI</name>
<accession>A0AAN6WSQ8</accession>
<keyword evidence="2" id="KW-1185">Reference proteome</keyword>
<organism evidence="1 2">
    <name type="scientific">Podospora australis</name>
    <dbReference type="NCBI Taxonomy" id="1536484"/>
    <lineage>
        <taxon>Eukaryota</taxon>
        <taxon>Fungi</taxon>
        <taxon>Dikarya</taxon>
        <taxon>Ascomycota</taxon>
        <taxon>Pezizomycotina</taxon>
        <taxon>Sordariomycetes</taxon>
        <taxon>Sordariomycetidae</taxon>
        <taxon>Sordariales</taxon>
        <taxon>Podosporaceae</taxon>
        <taxon>Podospora</taxon>
    </lineage>
</organism>
<sequence length="332" mass="37790">MPRPCLYFATPLPQSPRSEILEWTFPPPYQHLTLTGRSRAAWHTSFVIPSLSLLLDCGLVVNNLRPRHVFITHGHNDHCLLAPAFLKGPGPETPPEIYCPKPIAEALETFCQGSIQLNKFLPPVAADAPRGHGRYLLRGVEAGEGWELKTKDKWTVEAFDCDHSLPCLGYLFSVTNLKLKPEFAGLKGPEIKALRQKGVEITAPVTTPVFAFLGDTTIKTLQDEPDWLKNGVKVVITECSFLYEKHRDQAVKTKHTIWKDLEPVIRKWKETTFVLIHFSMRYSEKEIIKFFRDMENPPQNMVIWTDGEPDAHLPEEPAYGSDEWAYAQLKYN</sequence>
<evidence type="ECO:0000313" key="2">
    <source>
        <dbReference type="Proteomes" id="UP001302126"/>
    </source>
</evidence>
<dbReference type="PANTHER" id="PTHR46504">
    <property type="entry name" value="TRNASE Z TRZ1"/>
    <property type="match status" value="1"/>
</dbReference>
<dbReference type="PANTHER" id="PTHR46504:SF2">
    <property type="entry name" value="TRNASE Z TRZ1"/>
    <property type="match status" value="1"/>
</dbReference>
<dbReference type="Gene3D" id="3.60.15.10">
    <property type="entry name" value="Ribonuclease Z/Hydroxyacylglutathione hydrolase-like"/>
    <property type="match status" value="1"/>
</dbReference>
<comment type="caution">
    <text evidence="1">The sequence shown here is derived from an EMBL/GenBank/DDBJ whole genome shotgun (WGS) entry which is preliminary data.</text>
</comment>
<dbReference type="EMBL" id="MU864414">
    <property type="protein sequence ID" value="KAK4186841.1"/>
    <property type="molecule type" value="Genomic_DNA"/>
</dbReference>
<evidence type="ECO:0000313" key="1">
    <source>
        <dbReference type="EMBL" id="KAK4186841.1"/>
    </source>
</evidence>
<reference evidence="1" key="2">
    <citation type="submission" date="2023-05" db="EMBL/GenBank/DDBJ databases">
        <authorList>
            <consortium name="Lawrence Berkeley National Laboratory"/>
            <person name="Steindorff A."/>
            <person name="Hensen N."/>
            <person name="Bonometti L."/>
            <person name="Westerberg I."/>
            <person name="Brannstrom I.O."/>
            <person name="Guillou S."/>
            <person name="Cros-Aarteil S."/>
            <person name="Calhoun S."/>
            <person name="Haridas S."/>
            <person name="Kuo A."/>
            <person name="Mondo S."/>
            <person name="Pangilinan J."/>
            <person name="Riley R."/>
            <person name="Labutti K."/>
            <person name="Andreopoulos B."/>
            <person name="Lipzen A."/>
            <person name="Chen C."/>
            <person name="Yanf M."/>
            <person name="Daum C."/>
            <person name="Ng V."/>
            <person name="Clum A."/>
            <person name="Ohm R."/>
            <person name="Martin F."/>
            <person name="Silar P."/>
            <person name="Natvig D."/>
            <person name="Lalanne C."/>
            <person name="Gautier V."/>
            <person name="Ament-Velasquez S.L."/>
            <person name="Kruys A."/>
            <person name="Hutchinson M.I."/>
            <person name="Powell A.J."/>
            <person name="Barry K."/>
            <person name="Miller A.N."/>
            <person name="Grigoriev I.V."/>
            <person name="Debuchy R."/>
            <person name="Gladieux P."/>
            <person name="Thoren M.H."/>
            <person name="Johannesson H."/>
        </authorList>
    </citation>
    <scope>NUCLEOTIDE SEQUENCE</scope>
    <source>
        <strain evidence="1">PSN309</strain>
    </source>
</reference>
<gene>
    <name evidence="1" type="ORF">QBC35DRAFT_253521</name>
</gene>
<reference evidence="1" key="1">
    <citation type="journal article" date="2023" name="Mol. Phylogenet. Evol.">
        <title>Genome-scale phylogeny and comparative genomics of the fungal order Sordariales.</title>
        <authorList>
            <person name="Hensen N."/>
            <person name="Bonometti L."/>
            <person name="Westerberg I."/>
            <person name="Brannstrom I.O."/>
            <person name="Guillou S."/>
            <person name="Cros-Aarteil S."/>
            <person name="Calhoun S."/>
            <person name="Haridas S."/>
            <person name="Kuo A."/>
            <person name="Mondo S."/>
            <person name="Pangilinan J."/>
            <person name="Riley R."/>
            <person name="LaButti K."/>
            <person name="Andreopoulos B."/>
            <person name="Lipzen A."/>
            <person name="Chen C."/>
            <person name="Yan M."/>
            <person name="Daum C."/>
            <person name="Ng V."/>
            <person name="Clum A."/>
            <person name="Steindorff A."/>
            <person name="Ohm R.A."/>
            <person name="Martin F."/>
            <person name="Silar P."/>
            <person name="Natvig D.O."/>
            <person name="Lalanne C."/>
            <person name="Gautier V."/>
            <person name="Ament-Velasquez S.L."/>
            <person name="Kruys A."/>
            <person name="Hutchinson M.I."/>
            <person name="Powell A.J."/>
            <person name="Barry K."/>
            <person name="Miller A.N."/>
            <person name="Grigoriev I.V."/>
            <person name="Debuchy R."/>
            <person name="Gladieux P."/>
            <person name="Hiltunen Thoren M."/>
            <person name="Johannesson H."/>
        </authorList>
    </citation>
    <scope>NUCLEOTIDE SEQUENCE</scope>
    <source>
        <strain evidence="1">PSN309</strain>
    </source>
</reference>
<protein>
    <submittedName>
        <fullName evidence="1">Nuclear ribonuclease Z</fullName>
    </submittedName>
</protein>
<dbReference type="AlphaFoldDB" id="A0AAN6WSQ8"/>
<dbReference type="Proteomes" id="UP001302126">
    <property type="component" value="Unassembled WGS sequence"/>
</dbReference>
<dbReference type="SUPFAM" id="SSF56281">
    <property type="entry name" value="Metallo-hydrolase/oxidoreductase"/>
    <property type="match status" value="1"/>
</dbReference>
<dbReference type="InterPro" id="IPR036866">
    <property type="entry name" value="RibonucZ/Hydroxyglut_hydro"/>
</dbReference>